<evidence type="ECO:0000313" key="4">
    <source>
        <dbReference type="Proteomes" id="UP001500827"/>
    </source>
</evidence>
<dbReference type="Pfam" id="PF07452">
    <property type="entry name" value="CHRD"/>
    <property type="match status" value="1"/>
</dbReference>
<keyword evidence="4" id="KW-1185">Reference proteome</keyword>
<name>A0ABP7L8K8_9SPHN</name>
<keyword evidence="1" id="KW-0732">Signal</keyword>
<organism evidence="3 4">
    <name type="scientific">Sphingomonas limnosediminicola</name>
    <dbReference type="NCBI Taxonomy" id="940133"/>
    <lineage>
        <taxon>Bacteria</taxon>
        <taxon>Pseudomonadati</taxon>
        <taxon>Pseudomonadota</taxon>
        <taxon>Alphaproteobacteria</taxon>
        <taxon>Sphingomonadales</taxon>
        <taxon>Sphingomonadaceae</taxon>
        <taxon>Sphingomonas</taxon>
    </lineage>
</organism>
<reference evidence="4" key="1">
    <citation type="journal article" date="2019" name="Int. J. Syst. Evol. Microbiol.">
        <title>The Global Catalogue of Microorganisms (GCM) 10K type strain sequencing project: providing services to taxonomists for standard genome sequencing and annotation.</title>
        <authorList>
            <consortium name="The Broad Institute Genomics Platform"/>
            <consortium name="The Broad Institute Genome Sequencing Center for Infectious Disease"/>
            <person name="Wu L."/>
            <person name="Ma J."/>
        </authorList>
    </citation>
    <scope>NUCLEOTIDE SEQUENCE [LARGE SCALE GENOMIC DNA]</scope>
    <source>
        <strain evidence="4">JCM 17543</strain>
    </source>
</reference>
<evidence type="ECO:0000256" key="1">
    <source>
        <dbReference type="SAM" id="SignalP"/>
    </source>
</evidence>
<dbReference type="RefSeq" id="WP_344698822.1">
    <property type="nucleotide sequence ID" value="NZ_BAABBM010000001.1"/>
</dbReference>
<proteinExistence type="predicted"/>
<evidence type="ECO:0000259" key="2">
    <source>
        <dbReference type="SMART" id="SM00754"/>
    </source>
</evidence>
<feature type="chain" id="PRO_5045672729" description="CHRD domain-containing protein" evidence="1">
    <location>
        <begin position="23"/>
        <end position="226"/>
    </location>
</feature>
<protein>
    <recommendedName>
        <fullName evidence="2">CHRD domain-containing protein</fullName>
    </recommendedName>
</protein>
<feature type="domain" description="CHRD" evidence="2">
    <location>
        <begin position="33"/>
        <end position="184"/>
    </location>
</feature>
<comment type="caution">
    <text evidence="3">The sequence shown here is derived from an EMBL/GenBank/DDBJ whole genome shotgun (WGS) entry which is preliminary data.</text>
</comment>
<accession>A0ABP7L8K8</accession>
<evidence type="ECO:0000313" key="3">
    <source>
        <dbReference type="EMBL" id="GAA3894950.1"/>
    </source>
</evidence>
<gene>
    <name evidence="3" type="ORF">GCM10022276_12570</name>
</gene>
<dbReference type="Proteomes" id="UP001500827">
    <property type="component" value="Unassembled WGS sequence"/>
</dbReference>
<sequence length="226" mass="23416">MAKLLMLVAAGLALFATPAAGATNFIASLTTGQETAPITPSQTDGSPRPQAFGNGTFTLNDAETALVYSLTVFNIDFTGTQTADINDNLVAAHVHVGPTAMPGSNAPVVFGFLGSPFNDNNPNDVVISPFGSGVGGTISGKWDSPEGNNTTLAAQIANLLAGLSYVNFHTVQYPGGEIRGALAPQAVPEANTWAMMMFGFVVLGAAVRHNRKQSPFAIGRQPHPHP</sequence>
<dbReference type="EMBL" id="BAABBM010000001">
    <property type="protein sequence ID" value="GAA3894950.1"/>
    <property type="molecule type" value="Genomic_DNA"/>
</dbReference>
<dbReference type="SMART" id="SM00754">
    <property type="entry name" value="CHRD"/>
    <property type="match status" value="1"/>
</dbReference>
<dbReference type="InterPro" id="IPR010895">
    <property type="entry name" value="CHRD"/>
</dbReference>
<feature type="signal peptide" evidence="1">
    <location>
        <begin position="1"/>
        <end position="22"/>
    </location>
</feature>